<feature type="region of interest" description="Disordered" evidence="1">
    <location>
        <begin position="280"/>
        <end position="327"/>
    </location>
</feature>
<protein>
    <submittedName>
        <fullName evidence="2">Uncharacterized protein</fullName>
    </submittedName>
</protein>
<feature type="region of interest" description="Disordered" evidence="1">
    <location>
        <begin position="1297"/>
        <end position="1340"/>
    </location>
</feature>
<proteinExistence type="predicted"/>
<feature type="compositionally biased region" description="Gly residues" evidence="1">
    <location>
        <begin position="519"/>
        <end position="530"/>
    </location>
</feature>
<dbReference type="OrthoDB" id="553380at2759"/>
<feature type="region of interest" description="Disordered" evidence="1">
    <location>
        <begin position="1587"/>
        <end position="1624"/>
    </location>
</feature>
<feature type="compositionally biased region" description="Basic and acidic residues" evidence="1">
    <location>
        <begin position="1587"/>
        <end position="1613"/>
    </location>
</feature>
<dbReference type="PROSITE" id="PS51257">
    <property type="entry name" value="PROKAR_LIPOPROTEIN"/>
    <property type="match status" value="1"/>
</dbReference>
<feature type="compositionally biased region" description="Low complexity" evidence="1">
    <location>
        <begin position="293"/>
        <end position="307"/>
    </location>
</feature>
<feature type="region of interest" description="Disordered" evidence="1">
    <location>
        <begin position="232"/>
        <end position="266"/>
    </location>
</feature>
<accession>A0A8J4CTP6</accession>
<feature type="region of interest" description="Disordered" evidence="1">
    <location>
        <begin position="1130"/>
        <end position="1156"/>
    </location>
</feature>
<feature type="compositionally biased region" description="Low complexity" evidence="1">
    <location>
        <begin position="1297"/>
        <end position="1315"/>
    </location>
</feature>
<dbReference type="EMBL" id="BNCP01000036">
    <property type="protein sequence ID" value="GIL86437.1"/>
    <property type="molecule type" value="Genomic_DNA"/>
</dbReference>
<feature type="compositionally biased region" description="Low complexity" evidence="1">
    <location>
        <begin position="1135"/>
        <end position="1146"/>
    </location>
</feature>
<dbReference type="EMBL" id="BNCQ01000024">
    <property type="protein sequence ID" value="GIM07551.1"/>
    <property type="molecule type" value="Genomic_DNA"/>
</dbReference>
<feature type="region of interest" description="Disordered" evidence="1">
    <location>
        <begin position="512"/>
        <end position="533"/>
    </location>
</feature>
<feature type="region of interest" description="Disordered" evidence="1">
    <location>
        <begin position="346"/>
        <end position="400"/>
    </location>
</feature>
<gene>
    <name evidence="2" type="ORF">Vretifemale_14769</name>
    <name evidence="3" type="ORF">Vretimale_11625</name>
</gene>
<dbReference type="Proteomes" id="UP000722791">
    <property type="component" value="Unassembled WGS sequence"/>
</dbReference>
<evidence type="ECO:0000313" key="2">
    <source>
        <dbReference type="EMBL" id="GIL86437.1"/>
    </source>
</evidence>
<name>A0A8J4CTP6_9CHLO</name>
<evidence type="ECO:0000256" key="1">
    <source>
        <dbReference type="SAM" id="MobiDB-lite"/>
    </source>
</evidence>
<organism evidence="2 4">
    <name type="scientific">Volvox reticuliferus</name>
    <dbReference type="NCBI Taxonomy" id="1737510"/>
    <lineage>
        <taxon>Eukaryota</taxon>
        <taxon>Viridiplantae</taxon>
        <taxon>Chlorophyta</taxon>
        <taxon>core chlorophytes</taxon>
        <taxon>Chlorophyceae</taxon>
        <taxon>CS clade</taxon>
        <taxon>Chlamydomonadales</taxon>
        <taxon>Volvocaceae</taxon>
        <taxon>Volvox</taxon>
    </lineage>
</organism>
<sequence length="2416" mass="256291">MHRQYRPIMNPSASFAEVKSGYVFPAALSCEQPSTASALRHGGAVSSAVPYRHCPVRCTAENAPPSHSAVNPIDRSPCGPVWSTGREGTSGQLYLNDVGVAGQRGSADKSVAKAEASQWPTSPGTCGPQADRVLQVGAPLKLPSTPRMPVRFVVSHVVVSSSLLNLVLEGRDGGGSHVRLPLSLPSQIRLYPADAAAVGGPAEACFHESPCTDSLPGGSCVVSGDNRRILEQQLQQQQQPTRPHSGLITPKPSHASIGSSGGRASPSRVALTAVEYASSATPQASANVGAAQSGPYSTPTSSSPDSPIWQGGAGEGRTDVSSASSMGAPNGAASAIAFVGSCPAGGTAGKASPNWQPPPQLEPAANARSPKQNRDGRSSDGAAGSAERLLSRPEPPSLTRMLAGFMPTRLVRRSGILYLSRQDKLRRRITKGSKGPHAPGVALPATEEGRGHSQGKGGGWDLLKLQQLSPYLRLLRVATPKQGNTTRPAFHGNTAAVGGVAALGTPTLIHSRGPTAAVRGGGIGSRGGAGISDRREHAAPFRPTVMVSRRGSISVSEAALRKWDGAGPGVMGTVGDAMPRPDASQKEGGGLRSYGVDMETGSVQASGAESEVVAADAADNVRVPLPAALFQVLRAADPRGPRVAIAPTHGLADVAERVTMTTAAVSDSGCAPAKESKAAAVIALPLAARQAATKVAATEPVVRAATAAVSGAALNGCTPDASRQRDRRSWLEVEGPLSPLETNVTGATSVENLYGILDEHLGSLDSRAIVLACRVLVELTLQGRLTTPEVVTGPWSAGTAAAAPWYSPVTGAVHCYASAMDYHRGISKRPGPATRAAPEVKEPINGESECSWSMNTDTLVQQPDRGSREMEDEEATHVAGEHRQYSAKSRTCIAAGEQGPKTGKLESSERERLSSARRCVGFLARRAAALVGDDSAPAAVVHTWGEGEAMELPGRLVGSERCMTLEMSLSVLWAYGHLAEPEDRLDLQLVSELGLWLLVGMTSGWSGGARSQAWRPTQQWDLRPPLRDAVTLGPTADHITTAADADMPFRGFMCRLWRVVLLGLWATRLELGSQGAGHLPGDRNRTSPSIRISQLLQWTMRALWASERGAPTLLPGVLLTLAVELPQLLPPPQSLPQQQQAQQPKPTTATSETGRMDAKCPGGCVAAVPSRIGKGAQEGGNWPVLSHLSAGQLVSVLWACSRYAAWLEERSSRTRKKKYRVARYGLLERQRAAFSAVLSGIIGGSSVGGRRDVARDMAQLMASVAASALRLLAARVASQPGSHVETALELAPDLQRQQQQQQQQQHQQSWQYQHVDQQRRRAGHPPSTMAAVAPSSGPPGNLLSRQDLLAALEGATTVLGGMGFESEALALVTALSAYPVVRLQDLTAVFGMLQDWLPPPNHTPQQYKPQEPGGMSPRGVAVATTHIATARPQHHMHYHDGSRAVVASGSARDAFLDPLALPGSVRPGAAAATAAGTLSGAIQTAAAGWSPGGADDATSALIRLEAMVLRLLGAMTGEQAEEMLRLQSLGSRGLRPRQGWYRTHLRLPPFSRGPSIGTAEVDEQYQNQNQHRHQQLKIRHRGFGDEASKLHDQNGQDSDPSRVGDTGLRDRQAQRSGGDWPPQQPLMRAARRFAHPLPLRLQLLYRLSPREGAGIKACRGWAPRGGVCSASNESDTSSDGLGRIRGKADERNTAAADTMIGRNTNYGGNMTRNGIGTPLRSLELQLLHQQRLYENETVWRYGTSDLLDLLAVMGAAAKVGCHRPRWATVRCLLNALALRWLRSGVVQGDVRALIATLCRLGLRPRTAVTVFTTAWRPFVVLAPQSVSDAAVAGMAQVLGCLISHDFAYHPGGRAAAAAEGGMAWPKLRRFWVNLIALASARLQTGGLQLPDGAVVMPAALGTLAGQPVLSDATATGISVQHSPEGLDELAPAAGAGFRARAVATGPYRHAIVPPSPPPPALSARSLVRLVWSSGRQGARVPQLLGTACRVLLPWLPQLRPGAVGALAWGLGQPRFCAPRMNSALLSLLWRWLTVAEDSGGGKNTDAEGYGCIWTAACRVATALLQLRRISPSAPVLVNLLRQITSRLQRPNHYHNQCRRFPYRQAAHQDYGTSGRLRTQASIGVVRCRGDVWSGPDGLAPGVVAAISRGPDCRTAVAGDNSNSGKAGQGRPGGTTRPPPLHKIVNPRALAKLLWALHSEFGPICSADSTVSPGARGARRRLRLLASRRAIIAGRRPGPTFSSQCQRKITVPLSDSRACTGCSPAGNDLSASRWGIRIPAGATDGARGPGRGLTLLEEHPELFRIAAAFLARRAADLPPASLLQLLQIMAFSRPPGRLVSPAFLDAFGRLVEVRPRWLLRSEAQARTVLECYRRLGWWPVGQVEEIGSRLEELGRAPWRHKPQSGYRRFDRGRWFKA</sequence>
<evidence type="ECO:0000313" key="4">
    <source>
        <dbReference type="Proteomes" id="UP000747110"/>
    </source>
</evidence>
<dbReference type="Proteomes" id="UP000747110">
    <property type="component" value="Unassembled WGS sequence"/>
</dbReference>
<keyword evidence="4" id="KW-1185">Reference proteome</keyword>
<reference evidence="2" key="1">
    <citation type="journal article" date="2021" name="Proc. Natl. Acad. Sci. U.S.A.">
        <title>Three genomes in the algal genus Volvox reveal the fate of a haploid sex-determining region after a transition to homothallism.</title>
        <authorList>
            <person name="Yamamoto K."/>
            <person name="Hamaji T."/>
            <person name="Kawai-Toyooka H."/>
            <person name="Matsuzaki R."/>
            <person name="Takahashi F."/>
            <person name="Nishimura Y."/>
            <person name="Kawachi M."/>
            <person name="Noguchi H."/>
            <person name="Minakuchi Y."/>
            <person name="Umen J.G."/>
            <person name="Toyoda A."/>
            <person name="Nozaki H."/>
        </authorList>
    </citation>
    <scope>NUCLEOTIDE SEQUENCE</scope>
    <source>
        <strain evidence="3">NIES-3785</strain>
        <strain evidence="2">NIES-3786</strain>
    </source>
</reference>
<comment type="caution">
    <text evidence="2">The sequence shown here is derived from an EMBL/GenBank/DDBJ whole genome shotgun (WGS) entry which is preliminary data.</text>
</comment>
<feature type="region of interest" description="Disordered" evidence="1">
    <location>
        <begin position="430"/>
        <end position="458"/>
    </location>
</feature>
<feature type="region of interest" description="Disordered" evidence="1">
    <location>
        <begin position="2154"/>
        <end position="2181"/>
    </location>
</feature>
<evidence type="ECO:0000313" key="3">
    <source>
        <dbReference type="EMBL" id="GIM07551.1"/>
    </source>
</evidence>